<name>A0A8H5FKU0_9AGAR</name>
<dbReference type="PANTHER" id="PTHR48104:SF30">
    <property type="entry name" value="METACASPASE-1"/>
    <property type="match status" value="1"/>
</dbReference>
<dbReference type="Proteomes" id="UP000541558">
    <property type="component" value="Unassembled WGS sequence"/>
</dbReference>
<sequence length="753" mass="82695">MPHYEEEDEYQEEEEVEEQPEEAEEQPEEEAEEEEEPEEKEEGEEEDDEDAWAYSTCNGNKKAVFIGINYAGSGAPLSGCHNDVENLHKFITEQWGYEDAEVKILLDDDEDPDTQPTRENITAALHWLVEGASQNDALFLHYSGHGGTQADTDGDEQDGTDETICPIDYEENGQIVDDELHAILVKPLPKGCRLTTIFDACHSGSALDLPFTYGADGEVEVKAAAEHGKFAVEEAMKAQEGGDMNALELAARQMALVATGQIDAAAEKTKKTRTSPADVVYLSGCRDIQYSADVQEDGKATGALSHALVASLTENRDQSYHELLVHIRQRLVDAGHTQVPQLSSSHKMVFKRLSKRRLRTHEETPYFHFCGSGRECEVASRSVGECSPRASSNFGDMAFEEESPQVPTMLPASSDGNSSTASPEVDPSLHEPTNSVEAEGSAEEVSALEIKEPLDLPIFFGDPDNNTTPIEEPQPPTHFLVFFNHDRSIRQVIESMYPTVAPGVESCPSVPKVKDEEAPKALVANEGEPEGPEENYRPEEDDETDIPGSASAVENLFFGEEDGTVELPPVTTSFPSFPDYIRDSITSLSATTTTFAQPPTSTSFLLYSSYTPDPARTAKELEIWLSSRPSSSKRAGRPPLSAAHLRTIKETWEREREEEAAKVWAKRTAPATTESIPGSEAFDGDDGCEPVLRDIPPHMIPVPRTELGLPPTPAGPAYPVPTSFAAPHIDWRPSQMVVPLDDGVPHTEWNFVK</sequence>
<dbReference type="GO" id="GO:0005737">
    <property type="term" value="C:cytoplasm"/>
    <property type="evidence" value="ECO:0007669"/>
    <property type="project" value="TreeGrafter"/>
</dbReference>
<dbReference type="GO" id="GO:0004197">
    <property type="term" value="F:cysteine-type endopeptidase activity"/>
    <property type="evidence" value="ECO:0007669"/>
    <property type="project" value="InterPro"/>
</dbReference>
<organism evidence="4 5">
    <name type="scientific">Ephemerocybe angulata</name>
    <dbReference type="NCBI Taxonomy" id="980116"/>
    <lineage>
        <taxon>Eukaryota</taxon>
        <taxon>Fungi</taxon>
        <taxon>Dikarya</taxon>
        <taxon>Basidiomycota</taxon>
        <taxon>Agaricomycotina</taxon>
        <taxon>Agaricomycetes</taxon>
        <taxon>Agaricomycetidae</taxon>
        <taxon>Agaricales</taxon>
        <taxon>Agaricineae</taxon>
        <taxon>Psathyrellaceae</taxon>
        <taxon>Ephemerocybe</taxon>
    </lineage>
</organism>
<dbReference type="PANTHER" id="PTHR48104">
    <property type="entry name" value="METACASPASE-4"/>
    <property type="match status" value="1"/>
</dbReference>
<feature type="compositionally biased region" description="Low complexity" evidence="2">
    <location>
        <begin position="435"/>
        <end position="444"/>
    </location>
</feature>
<feature type="region of interest" description="Disordered" evidence="2">
    <location>
        <begin position="401"/>
        <end position="444"/>
    </location>
</feature>
<dbReference type="AlphaFoldDB" id="A0A8H5FKU0"/>
<dbReference type="OrthoDB" id="3223806at2759"/>
<comment type="caution">
    <text evidence="4">The sequence shown here is derived from an EMBL/GenBank/DDBJ whole genome shotgun (WGS) entry which is preliminary data.</text>
</comment>
<feature type="region of interest" description="Disordered" evidence="2">
    <location>
        <begin position="663"/>
        <end position="685"/>
    </location>
</feature>
<proteinExistence type="inferred from homology"/>
<dbReference type="InterPro" id="IPR011600">
    <property type="entry name" value="Pept_C14_caspase"/>
</dbReference>
<feature type="region of interest" description="Disordered" evidence="2">
    <location>
        <begin position="1"/>
        <end position="51"/>
    </location>
</feature>
<keyword evidence="5" id="KW-1185">Reference proteome</keyword>
<evidence type="ECO:0000313" key="5">
    <source>
        <dbReference type="Proteomes" id="UP000541558"/>
    </source>
</evidence>
<dbReference type="Pfam" id="PF00656">
    <property type="entry name" value="Peptidase_C14"/>
    <property type="match status" value="1"/>
</dbReference>
<evidence type="ECO:0000256" key="1">
    <source>
        <dbReference type="ARBA" id="ARBA00009005"/>
    </source>
</evidence>
<evidence type="ECO:0000256" key="2">
    <source>
        <dbReference type="SAM" id="MobiDB-lite"/>
    </source>
</evidence>
<comment type="similarity">
    <text evidence="1">Belongs to the peptidase C14B family.</text>
</comment>
<gene>
    <name evidence="4" type="ORF">D9611_012398</name>
</gene>
<accession>A0A8H5FKU0</accession>
<evidence type="ECO:0000313" key="4">
    <source>
        <dbReference type="EMBL" id="KAF5340033.1"/>
    </source>
</evidence>
<evidence type="ECO:0000259" key="3">
    <source>
        <dbReference type="Pfam" id="PF00656"/>
    </source>
</evidence>
<feature type="domain" description="Peptidase C14 caspase" evidence="3">
    <location>
        <begin position="61"/>
        <end position="345"/>
    </location>
</feature>
<dbReference type="EMBL" id="JAACJK010000005">
    <property type="protein sequence ID" value="KAF5340033.1"/>
    <property type="molecule type" value="Genomic_DNA"/>
</dbReference>
<feature type="compositionally biased region" description="Acidic residues" evidence="2">
    <location>
        <begin position="527"/>
        <end position="545"/>
    </location>
</feature>
<protein>
    <recommendedName>
        <fullName evidence="3">Peptidase C14 caspase domain-containing protein</fullName>
    </recommendedName>
</protein>
<dbReference type="GO" id="GO:0006508">
    <property type="term" value="P:proteolysis"/>
    <property type="evidence" value="ECO:0007669"/>
    <property type="project" value="InterPro"/>
</dbReference>
<reference evidence="4 5" key="1">
    <citation type="journal article" date="2020" name="ISME J.">
        <title>Uncovering the hidden diversity of litter-decomposition mechanisms in mushroom-forming fungi.</title>
        <authorList>
            <person name="Floudas D."/>
            <person name="Bentzer J."/>
            <person name="Ahren D."/>
            <person name="Johansson T."/>
            <person name="Persson P."/>
            <person name="Tunlid A."/>
        </authorList>
    </citation>
    <scope>NUCLEOTIDE SEQUENCE [LARGE SCALE GENOMIC DNA]</scope>
    <source>
        <strain evidence="4 5">CBS 175.51</strain>
    </source>
</reference>
<feature type="region of interest" description="Disordered" evidence="2">
    <location>
        <begin position="520"/>
        <end position="545"/>
    </location>
</feature>
<dbReference type="Gene3D" id="3.40.50.12660">
    <property type="match status" value="1"/>
</dbReference>
<dbReference type="InterPro" id="IPR050452">
    <property type="entry name" value="Metacaspase"/>
</dbReference>